<dbReference type="InterPro" id="IPR006291">
    <property type="entry name" value="CusR-like"/>
</dbReference>
<dbReference type="NCBIfam" id="TIGR01387">
    <property type="entry name" value="cztR_silR_copR"/>
    <property type="match status" value="1"/>
</dbReference>
<protein>
    <recommendedName>
        <fullName evidence="9">Transcriptional activator protein IrlR</fullName>
    </recommendedName>
</protein>
<dbReference type="CDD" id="cd19935">
    <property type="entry name" value="REC_OmpR_CusR-like"/>
    <property type="match status" value="1"/>
</dbReference>
<accession>A0A071MDJ7</accession>
<dbReference type="InterPro" id="IPR001789">
    <property type="entry name" value="Sig_transdc_resp-reg_receiver"/>
</dbReference>
<dbReference type="InterPro" id="IPR039420">
    <property type="entry name" value="WalR-like"/>
</dbReference>
<name>A0A071MDJ7_9BURK</name>
<keyword evidence="4" id="KW-0902">Two-component regulatory system</keyword>
<dbReference type="OrthoDB" id="9802426at2"/>
<dbReference type="Gene3D" id="1.10.10.10">
    <property type="entry name" value="Winged helix-like DNA-binding domain superfamily/Winged helix DNA-binding domain"/>
    <property type="match status" value="1"/>
</dbReference>
<evidence type="ECO:0000256" key="9">
    <source>
        <dbReference type="ARBA" id="ARBA00070330"/>
    </source>
</evidence>
<evidence type="ECO:0000313" key="14">
    <source>
        <dbReference type="EMBL" id="KEA58695.1"/>
    </source>
</evidence>
<organism evidence="14">
    <name type="scientific">Burkholderia cenocepacia</name>
    <dbReference type="NCBI Taxonomy" id="95486"/>
    <lineage>
        <taxon>Bacteria</taxon>
        <taxon>Pseudomonadati</taxon>
        <taxon>Pseudomonadota</taxon>
        <taxon>Betaproteobacteria</taxon>
        <taxon>Burkholderiales</taxon>
        <taxon>Burkholderiaceae</taxon>
        <taxon>Burkholderia</taxon>
        <taxon>Burkholderia cepacia complex</taxon>
    </lineage>
</organism>
<dbReference type="GO" id="GO:0032993">
    <property type="term" value="C:protein-DNA complex"/>
    <property type="evidence" value="ECO:0007669"/>
    <property type="project" value="TreeGrafter"/>
</dbReference>
<dbReference type="Pfam" id="PF00072">
    <property type="entry name" value="Response_reg"/>
    <property type="match status" value="1"/>
</dbReference>
<evidence type="ECO:0000259" key="13">
    <source>
        <dbReference type="PROSITE" id="PS51755"/>
    </source>
</evidence>
<dbReference type="SUPFAM" id="SSF52172">
    <property type="entry name" value="CheY-like"/>
    <property type="match status" value="1"/>
</dbReference>
<dbReference type="GO" id="GO:0006355">
    <property type="term" value="P:regulation of DNA-templated transcription"/>
    <property type="evidence" value="ECO:0007669"/>
    <property type="project" value="InterPro"/>
</dbReference>
<dbReference type="EMBL" id="JJOA01000013">
    <property type="protein sequence ID" value="KEA58695.1"/>
    <property type="molecule type" value="Genomic_DNA"/>
</dbReference>
<evidence type="ECO:0000256" key="10">
    <source>
        <dbReference type="PROSITE-ProRule" id="PRU00169"/>
    </source>
</evidence>
<evidence type="ECO:0000256" key="11">
    <source>
        <dbReference type="PROSITE-ProRule" id="PRU01091"/>
    </source>
</evidence>
<dbReference type="SMART" id="SM00448">
    <property type="entry name" value="REC"/>
    <property type="match status" value="1"/>
</dbReference>
<dbReference type="AlphaFoldDB" id="A0A071MDJ7"/>
<feature type="domain" description="OmpR/PhoB-type" evidence="13">
    <location>
        <begin position="123"/>
        <end position="221"/>
    </location>
</feature>
<feature type="domain" description="Response regulatory" evidence="12">
    <location>
        <begin position="2"/>
        <end position="115"/>
    </location>
</feature>
<dbReference type="FunFam" id="1.10.10.10:FF:000005">
    <property type="entry name" value="Two-component system response regulator"/>
    <property type="match status" value="1"/>
</dbReference>
<dbReference type="PANTHER" id="PTHR48111">
    <property type="entry name" value="REGULATOR OF RPOS"/>
    <property type="match status" value="1"/>
</dbReference>
<reference evidence="14" key="1">
    <citation type="submission" date="2014-04" db="EMBL/GenBank/DDBJ databases">
        <title>In planta biocontrol of soil-borne Fusarium wilt of banana through a plant endophytic bacterium, Burkholderia cenocepacia 869T2.</title>
        <authorList>
            <person name="Ho Y.-N."/>
            <person name="Chiang H.-M."/>
            <person name="Chao C.-P."/>
            <person name="Su C.-C."/>
            <person name="Hsu H.-F."/>
            <person name="Guo C.-T."/>
            <person name="Hsieh J.-L."/>
            <person name="Huang C.-C."/>
        </authorList>
    </citation>
    <scope>NUCLEOTIDE SEQUENCE [LARGE SCALE GENOMIC DNA]</scope>
    <source>
        <strain evidence="14">869T2</strain>
    </source>
</reference>
<gene>
    <name evidence="14" type="ORF">DT99_16230</name>
</gene>
<dbReference type="InterPro" id="IPR036388">
    <property type="entry name" value="WH-like_DNA-bd_sf"/>
</dbReference>
<dbReference type="CDD" id="cd00383">
    <property type="entry name" value="trans_reg_C"/>
    <property type="match status" value="1"/>
</dbReference>
<evidence type="ECO:0000256" key="8">
    <source>
        <dbReference type="ARBA" id="ARBA00060350"/>
    </source>
</evidence>
<evidence type="ECO:0000256" key="7">
    <source>
        <dbReference type="ARBA" id="ARBA00023163"/>
    </source>
</evidence>
<dbReference type="Gene3D" id="6.10.250.690">
    <property type="match status" value="1"/>
</dbReference>
<evidence type="ECO:0000256" key="5">
    <source>
        <dbReference type="ARBA" id="ARBA00023015"/>
    </source>
</evidence>
<evidence type="ECO:0000259" key="12">
    <source>
        <dbReference type="PROSITE" id="PS50110"/>
    </source>
</evidence>
<keyword evidence="7" id="KW-0804">Transcription</keyword>
<comment type="function">
    <text evidence="8">Member of the two-component regulatory system IrlR/IrlS. May be involved in invasion of eukaryotic cells and heavy-metal resistance.</text>
</comment>
<dbReference type="Pfam" id="PF00486">
    <property type="entry name" value="Trans_reg_C"/>
    <property type="match status" value="1"/>
</dbReference>
<keyword evidence="6 11" id="KW-0238">DNA-binding</keyword>
<dbReference type="FunFam" id="3.40.50.2300:FF:000001">
    <property type="entry name" value="DNA-binding response regulator PhoB"/>
    <property type="match status" value="1"/>
</dbReference>
<keyword evidence="2 10" id="KW-0597">Phosphoprotein</keyword>
<dbReference type="InterPro" id="IPR001867">
    <property type="entry name" value="OmpR/PhoB-type_DNA-bd"/>
</dbReference>
<dbReference type="SMART" id="SM00862">
    <property type="entry name" value="Trans_reg_C"/>
    <property type="match status" value="1"/>
</dbReference>
<keyword evidence="3" id="KW-0862">Zinc</keyword>
<dbReference type="PROSITE" id="PS51755">
    <property type="entry name" value="OMPR_PHOB"/>
    <property type="match status" value="1"/>
</dbReference>
<keyword evidence="5" id="KW-0805">Transcription regulation</keyword>
<dbReference type="GO" id="GO:0000156">
    <property type="term" value="F:phosphorelay response regulator activity"/>
    <property type="evidence" value="ECO:0007669"/>
    <property type="project" value="TreeGrafter"/>
</dbReference>
<feature type="DNA-binding region" description="OmpR/PhoB-type" evidence="11">
    <location>
        <begin position="123"/>
        <end position="221"/>
    </location>
</feature>
<comment type="caution">
    <text evidence="14">The sequence shown here is derived from an EMBL/GenBank/DDBJ whole genome shotgun (WGS) entry which is preliminary data.</text>
</comment>
<feature type="modified residue" description="4-aspartylphosphate" evidence="10">
    <location>
        <position position="51"/>
    </location>
</feature>
<keyword evidence="1" id="KW-0104">Cadmium</keyword>
<dbReference type="Gene3D" id="3.40.50.2300">
    <property type="match status" value="1"/>
</dbReference>
<dbReference type="GO" id="GO:0005829">
    <property type="term" value="C:cytosol"/>
    <property type="evidence" value="ECO:0007669"/>
    <property type="project" value="TreeGrafter"/>
</dbReference>
<evidence type="ECO:0000256" key="3">
    <source>
        <dbReference type="ARBA" id="ARBA00022833"/>
    </source>
</evidence>
<evidence type="ECO:0000256" key="1">
    <source>
        <dbReference type="ARBA" id="ARBA00022539"/>
    </source>
</evidence>
<proteinExistence type="predicted"/>
<dbReference type="GO" id="GO:0000976">
    <property type="term" value="F:transcription cis-regulatory region binding"/>
    <property type="evidence" value="ECO:0007669"/>
    <property type="project" value="TreeGrafter"/>
</dbReference>
<sequence length="223" mass="25518">MRILIVEDEPKMASYLRKGLMEASYTVDIAENGQDGLFLALHEDFDLVVLDVMLPALDGFEVLRRLRAQKQTPVLLLTARDAIEDKVAGLELGADDYLLKPFAYAEFLARIRSLLRRAPRNARDILLVADLEIDLLKRRVRRADTRIDLTAQEFALLQLLAEREGEVLTRTFITSQIWDMNFDSDTNVVDAAIKRLRAKIDNAYEKKLIHTIRGMGYVLEDRS</sequence>
<dbReference type="PANTHER" id="PTHR48111:SF76">
    <property type="entry name" value="TWO-COMPONENT RESPONSE REGULATOR"/>
    <property type="match status" value="1"/>
</dbReference>
<dbReference type="InterPro" id="IPR011006">
    <property type="entry name" value="CheY-like_superfamily"/>
</dbReference>
<evidence type="ECO:0000256" key="4">
    <source>
        <dbReference type="ARBA" id="ARBA00023012"/>
    </source>
</evidence>
<evidence type="ECO:0000256" key="2">
    <source>
        <dbReference type="ARBA" id="ARBA00022553"/>
    </source>
</evidence>
<evidence type="ECO:0000256" key="6">
    <source>
        <dbReference type="ARBA" id="ARBA00023125"/>
    </source>
</evidence>
<dbReference type="PROSITE" id="PS50110">
    <property type="entry name" value="RESPONSE_REGULATORY"/>
    <property type="match status" value="1"/>
</dbReference>